<proteinExistence type="predicted"/>
<dbReference type="GO" id="GO:0003824">
    <property type="term" value="F:catalytic activity"/>
    <property type="evidence" value="ECO:0007669"/>
    <property type="project" value="InterPro"/>
</dbReference>
<organism evidence="4 5">
    <name type="scientific">Venturia inaequalis</name>
    <name type="common">Apple scab fungus</name>
    <dbReference type="NCBI Taxonomy" id="5025"/>
    <lineage>
        <taxon>Eukaryota</taxon>
        <taxon>Fungi</taxon>
        <taxon>Dikarya</taxon>
        <taxon>Ascomycota</taxon>
        <taxon>Pezizomycotina</taxon>
        <taxon>Dothideomycetes</taxon>
        <taxon>Pleosporomycetidae</taxon>
        <taxon>Venturiales</taxon>
        <taxon>Venturiaceae</taxon>
        <taxon>Venturia</taxon>
    </lineage>
</organism>
<feature type="domain" description="HIT" evidence="2">
    <location>
        <begin position="6"/>
        <end position="68"/>
    </location>
</feature>
<evidence type="ECO:0000313" key="3">
    <source>
        <dbReference type="EMBL" id="KAE9975388.1"/>
    </source>
</evidence>
<dbReference type="Pfam" id="PF01230">
    <property type="entry name" value="HIT"/>
    <property type="match status" value="1"/>
</dbReference>
<protein>
    <recommendedName>
        <fullName evidence="2">HIT domain-containing protein</fullName>
    </recommendedName>
</protein>
<dbReference type="InterPro" id="IPR011146">
    <property type="entry name" value="HIT-like"/>
</dbReference>
<keyword evidence="5" id="KW-1185">Reference proteome</keyword>
<sequence>MAATCIFCKIIKGEIPSMKLFESDKTLAFLDIQPLSRGHSVRLVPPLPTAPALLTSRYGDLKELVERE</sequence>
<dbReference type="EMBL" id="WNWR01000116">
    <property type="protein sequence ID" value="KAE9990919.1"/>
    <property type="molecule type" value="Genomic_DNA"/>
</dbReference>
<dbReference type="PRINTS" id="PR00332">
    <property type="entry name" value="HISTRIAD"/>
</dbReference>
<dbReference type="PROSITE" id="PS51084">
    <property type="entry name" value="HIT_2"/>
    <property type="match status" value="1"/>
</dbReference>
<comment type="caution">
    <text evidence="4">The sequence shown here is derived from an EMBL/GenBank/DDBJ whole genome shotgun (WGS) entry which is preliminary data.</text>
</comment>
<dbReference type="SUPFAM" id="SSF54197">
    <property type="entry name" value="HIT-like"/>
    <property type="match status" value="1"/>
</dbReference>
<dbReference type="Proteomes" id="UP000490939">
    <property type="component" value="Unassembled WGS sequence"/>
</dbReference>
<dbReference type="PANTHER" id="PTHR46648:SF1">
    <property type="entry name" value="ADENOSINE 5'-MONOPHOSPHORAMIDASE HNT1"/>
    <property type="match status" value="1"/>
</dbReference>
<reference evidence="4 5" key="1">
    <citation type="submission" date="2019-07" db="EMBL/GenBank/DDBJ databases">
        <title>Venturia inaequalis Genome Resource.</title>
        <authorList>
            <person name="Lichtner F.J."/>
        </authorList>
    </citation>
    <scope>NUCLEOTIDE SEQUENCE [LARGE SCALE GENOMIC DNA]</scope>
    <source>
        <strain evidence="3">Bline_iso_100314</strain>
        <strain evidence="4 5">DMI_063113</strain>
    </source>
</reference>
<evidence type="ECO:0000313" key="4">
    <source>
        <dbReference type="EMBL" id="KAE9990919.1"/>
    </source>
</evidence>
<dbReference type="Gene3D" id="3.30.428.10">
    <property type="entry name" value="HIT-like"/>
    <property type="match status" value="1"/>
</dbReference>
<dbReference type="GO" id="GO:0009117">
    <property type="term" value="P:nucleotide metabolic process"/>
    <property type="evidence" value="ECO:0007669"/>
    <property type="project" value="TreeGrafter"/>
</dbReference>
<dbReference type="AlphaFoldDB" id="A0A8H3VQ71"/>
<accession>A0A8H3VQ71</accession>
<comment type="caution">
    <text evidence="1">Lacks conserved residue(s) required for the propagation of feature annotation.</text>
</comment>
<evidence type="ECO:0000313" key="5">
    <source>
        <dbReference type="Proteomes" id="UP000490939"/>
    </source>
</evidence>
<dbReference type="InterPro" id="IPR001310">
    <property type="entry name" value="Histidine_triad_HIT"/>
</dbReference>
<evidence type="ECO:0000259" key="2">
    <source>
        <dbReference type="PROSITE" id="PS51084"/>
    </source>
</evidence>
<dbReference type="InterPro" id="IPR036265">
    <property type="entry name" value="HIT-like_sf"/>
</dbReference>
<gene>
    <name evidence="3" type="ORF">BLS_002617</name>
    <name evidence="4" type="ORF">EG327_000751</name>
</gene>
<name>A0A8H3VQ71_VENIN</name>
<dbReference type="Proteomes" id="UP000433883">
    <property type="component" value="Unassembled WGS sequence"/>
</dbReference>
<dbReference type="EMBL" id="WNWQ01000179">
    <property type="protein sequence ID" value="KAE9975388.1"/>
    <property type="molecule type" value="Genomic_DNA"/>
</dbReference>
<dbReference type="PANTHER" id="PTHR46648">
    <property type="entry name" value="HIT FAMILY PROTEIN 1"/>
    <property type="match status" value="1"/>
</dbReference>
<evidence type="ECO:0000256" key="1">
    <source>
        <dbReference type="PROSITE-ProRule" id="PRU00464"/>
    </source>
</evidence>